<comment type="caution">
    <text evidence="7">The sequence shown here is derived from an EMBL/GenBank/DDBJ whole genome shotgun (WGS) entry which is preliminary data.</text>
</comment>
<organism evidence="7 8">
    <name type="scientific">Guopingia tenuis</name>
    <dbReference type="NCBI Taxonomy" id="2763656"/>
    <lineage>
        <taxon>Bacteria</taxon>
        <taxon>Bacillati</taxon>
        <taxon>Bacillota</taxon>
        <taxon>Clostridia</taxon>
        <taxon>Christensenellales</taxon>
        <taxon>Christensenellaceae</taxon>
        <taxon>Guopingia</taxon>
    </lineage>
</organism>
<reference evidence="7" key="1">
    <citation type="submission" date="2020-08" db="EMBL/GenBank/DDBJ databases">
        <title>Genome public.</title>
        <authorList>
            <person name="Liu C."/>
            <person name="Sun Q."/>
        </authorList>
    </citation>
    <scope>NUCLEOTIDE SEQUENCE</scope>
    <source>
        <strain evidence="7">NSJ-63</strain>
    </source>
</reference>
<proteinExistence type="inferred from homology"/>
<dbReference type="Gene3D" id="3.40.630.10">
    <property type="entry name" value="Zn peptidases"/>
    <property type="match status" value="1"/>
</dbReference>
<dbReference type="Gene3D" id="1.10.150.900">
    <property type="match status" value="1"/>
</dbReference>
<evidence type="ECO:0000256" key="2">
    <source>
        <dbReference type="ARBA" id="ARBA00022670"/>
    </source>
</evidence>
<dbReference type="InterPro" id="IPR011650">
    <property type="entry name" value="Peptidase_M20_dimer"/>
</dbReference>
<evidence type="ECO:0000313" key="7">
    <source>
        <dbReference type="EMBL" id="MBC8537522.1"/>
    </source>
</evidence>
<dbReference type="InterPro" id="IPR002933">
    <property type="entry name" value="Peptidase_M20"/>
</dbReference>
<evidence type="ECO:0000256" key="3">
    <source>
        <dbReference type="ARBA" id="ARBA00022723"/>
    </source>
</evidence>
<dbReference type="RefSeq" id="WP_249279425.1">
    <property type="nucleotide sequence ID" value="NZ_JACRSS010000001.1"/>
</dbReference>
<dbReference type="SUPFAM" id="SSF55031">
    <property type="entry name" value="Bacterial exopeptidase dimerisation domain"/>
    <property type="match status" value="1"/>
</dbReference>
<feature type="domain" description="Peptidase M20 dimerisation" evidence="6">
    <location>
        <begin position="240"/>
        <end position="384"/>
    </location>
</feature>
<dbReference type="GO" id="GO:0006508">
    <property type="term" value="P:proteolysis"/>
    <property type="evidence" value="ECO:0007669"/>
    <property type="project" value="UniProtKB-KW"/>
</dbReference>
<dbReference type="PANTHER" id="PTHR45962:SF1">
    <property type="entry name" value="N-FATTY-ACYL-AMINO ACID SYNTHASE_HYDROLASE PM20D1"/>
    <property type="match status" value="1"/>
</dbReference>
<dbReference type="FunFam" id="3.40.630.10:FF:000027">
    <property type="entry name" value="N-fatty-acyl-amino acid synthase/hydrolase PM20D1"/>
    <property type="match status" value="1"/>
</dbReference>
<sequence length="488" mass="53580">MGTGWIILLALLGLLILLAVIVLVRMAACRPPQKKSVQKKEYDVDPETLAEHLSGAVQIRTIAGQSVEDTPAEPFLAMHAYLEKTFPLIHQTMEKEIVHSYSLLFKWKGRDPSKKPIIMMGHMDVVPVEDSTLDQWEQPPWSGKIADGYVWGRGAIDMKGHLFANLEAVEYLLRQGFQPERDIYLALGHDEEQMGLNGGKYLAERLQELGVHAEYVFDEGGAVVSGKEFGVDGRIAAVGIAEKSTINLKLTARSQGGHASMPPRQTAVGALCEAVEKLEKIGFPMDINETAGLLFKTLRPYMKPVFKMALCNLWLFKPVFIKIMGGMPKGAAMLHTTAAPTMLNASMQPNVLAQAASAVVNLRLVPGETIESTLAHVRKLVGEEIELEVLFGCNPPSISSMDTPVWQAIDASVRENIGEDIIVSPYLMMASTDSRLYEAVTENTYRFDPFISVGEDLGTIHGVGERMGIDSLVRGCKFFISLIEKTAG</sequence>
<evidence type="ECO:0000259" key="6">
    <source>
        <dbReference type="Pfam" id="PF07687"/>
    </source>
</evidence>
<dbReference type="GO" id="GO:0046872">
    <property type="term" value="F:metal ion binding"/>
    <property type="evidence" value="ECO:0007669"/>
    <property type="project" value="UniProtKB-KW"/>
</dbReference>
<keyword evidence="2" id="KW-0645">Protease</keyword>
<evidence type="ECO:0000313" key="8">
    <source>
        <dbReference type="Proteomes" id="UP000617951"/>
    </source>
</evidence>
<dbReference type="EMBL" id="JACRSS010000001">
    <property type="protein sequence ID" value="MBC8537522.1"/>
    <property type="molecule type" value="Genomic_DNA"/>
</dbReference>
<keyword evidence="4" id="KW-0378">Hydrolase</keyword>
<comment type="similarity">
    <text evidence="1">Belongs to the peptidase M20A family.</text>
</comment>
<accession>A0A926DGR1</accession>
<evidence type="ECO:0000256" key="1">
    <source>
        <dbReference type="ARBA" id="ARBA00006247"/>
    </source>
</evidence>
<dbReference type="InterPro" id="IPR047177">
    <property type="entry name" value="Pept_M20A"/>
</dbReference>
<protein>
    <submittedName>
        <fullName evidence="7">M20/M25/M40 family metallo-hydrolase</fullName>
    </submittedName>
</protein>
<dbReference type="InterPro" id="IPR036264">
    <property type="entry name" value="Bact_exopeptidase_dim_dom"/>
</dbReference>
<evidence type="ECO:0000256" key="5">
    <source>
        <dbReference type="ARBA" id="ARBA00022833"/>
    </source>
</evidence>
<dbReference type="PANTHER" id="PTHR45962">
    <property type="entry name" value="N-FATTY-ACYL-AMINO ACID SYNTHASE/HYDROLASE PM20D1"/>
    <property type="match status" value="1"/>
</dbReference>
<keyword evidence="5" id="KW-0862">Zinc</keyword>
<dbReference type="SUPFAM" id="SSF53187">
    <property type="entry name" value="Zn-dependent exopeptidases"/>
    <property type="match status" value="1"/>
</dbReference>
<dbReference type="Pfam" id="PF01546">
    <property type="entry name" value="Peptidase_M20"/>
    <property type="match status" value="1"/>
</dbReference>
<keyword evidence="8" id="KW-1185">Reference proteome</keyword>
<name>A0A926DGR1_9FIRM</name>
<keyword evidence="3" id="KW-0479">Metal-binding</keyword>
<gene>
    <name evidence="7" type="ORF">H8693_01055</name>
</gene>
<dbReference type="Proteomes" id="UP000617951">
    <property type="component" value="Unassembled WGS sequence"/>
</dbReference>
<dbReference type="Gene3D" id="3.30.70.360">
    <property type="match status" value="1"/>
</dbReference>
<evidence type="ECO:0000256" key="4">
    <source>
        <dbReference type="ARBA" id="ARBA00022801"/>
    </source>
</evidence>
<dbReference type="AlphaFoldDB" id="A0A926DGR1"/>
<dbReference type="Pfam" id="PF07687">
    <property type="entry name" value="M20_dimer"/>
    <property type="match status" value="1"/>
</dbReference>
<dbReference type="GO" id="GO:0008233">
    <property type="term" value="F:peptidase activity"/>
    <property type="evidence" value="ECO:0007669"/>
    <property type="project" value="UniProtKB-KW"/>
</dbReference>